<name>A0A060Z8I4_ONCMY</name>
<dbReference type="STRING" id="8022.A0A060Z8I4"/>
<dbReference type="PANTHER" id="PTHR45879">
    <property type="entry name" value="CYCLIC AMP RESPONSE ELEMENT-BINDING PROTEIN B"/>
    <property type="match status" value="1"/>
</dbReference>
<protein>
    <submittedName>
        <fullName evidence="2">Uncharacterized protein</fullName>
    </submittedName>
</protein>
<accession>A0A060Z8I4</accession>
<dbReference type="Proteomes" id="UP000193380">
    <property type="component" value="Unassembled WGS sequence"/>
</dbReference>
<evidence type="ECO:0000313" key="2">
    <source>
        <dbReference type="EMBL" id="CDR00321.1"/>
    </source>
</evidence>
<reference evidence="2" key="1">
    <citation type="journal article" date="2014" name="Nat. Commun.">
        <title>The rainbow trout genome provides novel insights into evolution after whole-genome duplication in vertebrates.</title>
        <authorList>
            <person name="Berthelot C."/>
            <person name="Brunet F."/>
            <person name="Chalopin D."/>
            <person name="Juanchich A."/>
            <person name="Bernard M."/>
            <person name="Noel B."/>
            <person name="Bento P."/>
            <person name="Da Silva C."/>
            <person name="Labadie K."/>
            <person name="Alberti A."/>
            <person name="Aury J.M."/>
            <person name="Louis A."/>
            <person name="Dehais P."/>
            <person name="Bardou P."/>
            <person name="Montfort J."/>
            <person name="Klopp C."/>
            <person name="Cabau C."/>
            <person name="Gaspin C."/>
            <person name="Thorgaard G.H."/>
            <person name="Boussaha M."/>
            <person name="Quillet E."/>
            <person name="Guyomard R."/>
            <person name="Galiana D."/>
            <person name="Bobe J."/>
            <person name="Volff J.N."/>
            <person name="Genet C."/>
            <person name="Wincker P."/>
            <person name="Jaillon O."/>
            <person name="Roest Crollius H."/>
            <person name="Guiguen Y."/>
        </authorList>
    </citation>
    <scope>NUCLEOTIDE SEQUENCE [LARGE SCALE GENOMIC DNA]</scope>
</reference>
<feature type="compositionally biased region" description="Polar residues" evidence="1">
    <location>
        <begin position="8"/>
        <end position="20"/>
    </location>
</feature>
<dbReference type="GO" id="GO:0035497">
    <property type="term" value="F:cAMP response element binding"/>
    <property type="evidence" value="ECO:0007669"/>
    <property type="project" value="TreeGrafter"/>
</dbReference>
<dbReference type="GO" id="GO:0000981">
    <property type="term" value="F:DNA-binding transcription factor activity, RNA polymerase II-specific"/>
    <property type="evidence" value="ECO:0007669"/>
    <property type="project" value="TreeGrafter"/>
</dbReference>
<dbReference type="InterPro" id="IPR001630">
    <property type="entry name" value="Leuzip_CREB"/>
</dbReference>
<dbReference type="EMBL" id="FR955938">
    <property type="protein sequence ID" value="CDR00321.1"/>
    <property type="molecule type" value="Genomic_DNA"/>
</dbReference>
<feature type="region of interest" description="Disordered" evidence="1">
    <location>
        <begin position="1"/>
        <end position="20"/>
    </location>
</feature>
<reference evidence="2" key="2">
    <citation type="submission" date="2014-03" db="EMBL/GenBank/DDBJ databases">
        <authorList>
            <person name="Genoscope - CEA"/>
        </authorList>
    </citation>
    <scope>NUCLEOTIDE SEQUENCE</scope>
</reference>
<proteinExistence type="predicted"/>
<dbReference type="PaxDb" id="8022-A0A060Z8I4"/>
<dbReference type="PANTHER" id="PTHR45879:SF1">
    <property type="entry name" value="CYCLIC AMP-RESPONSIVE ELEMENT-BINDING PROTEIN 1"/>
    <property type="match status" value="1"/>
</dbReference>
<dbReference type="GO" id="GO:1990589">
    <property type="term" value="C:ATF4-CREB1 transcription factor complex"/>
    <property type="evidence" value="ECO:0007669"/>
    <property type="project" value="TreeGrafter"/>
</dbReference>
<sequence length="111" mass="11527">MTMEAGADTQQGGDTAVSESEAQQITLAQVSMAAGQVSSSGPTVTLVQLPNGQTVQVHGVIQAAQPSVIQSPQVQTVQVSPIPPSITVVYCDVHSKIHAIGFGSRQQQVYI</sequence>
<evidence type="ECO:0000313" key="3">
    <source>
        <dbReference type="Proteomes" id="UP000193380"/>
    </source>
</evidence>
<dbReference type="AlphaFoldDB" id="A0A060Z8I4"/>
<gene>
    <name evidence="2" type="ORF">GSONMT00024764001</name>
</gene>
<evidence type="ECO:0000256" key="1">
    <source>
        <dbReference type="SAM" id="MobiDB-lite"/>
    </source>
</evidence>
<organism evidence="2 3">
    <name type="scientific">Oncorhynchus mykiss</name>
    <name type="common">Rainbow trout</name>
    <name type="synonym">Salmo gairdneri</name>
    <dbReference type="NCBI Taxonomy" id="8022"/>
    <lineage>
        <taxon>Eukaryota</taxon>
        <taxon>Metazoa</taxon>
        <taxon>Chordata</taxon>
        <taxon>Craniata</taxon>
        <taxon>Vertebrata</taxon>
        <taxon>Euteleostomi</taxon>
        <taxon>Actinopterygii</taxon>
        <taxon>Neopterygii</taxon>
        <taxon>Teleostei</taxon>
        <taxon>Protacanthopterygii</taxon>
        <taxon>Salmoniformes</taxon>
        <taxon>Salmonidae</taxon>
        <taxon>Salmoninae</taxon>
        <taxon>Oncorhynchus</taxon>
    </lineage>
</organism>